<dbReference type="InterPro" id="IPR007172">
    <property type="entry name" value="DUF374"/>
</dbReference>
<dbReference type="AlphaFoldDB" id="A0A845BA01"/>
<accession>A0A845BA01</accession>
<evidence type="ECO:0000313" key="3">
    <source>
        <dbReference type="Proteomes" id="UP000460715"/>
    </source>
</evidence>
<dbReference type="CDD" id="cd07983">
    <property type="entry name" value="LPLAT_DUF374-like"/>
    <property type="match status" value="1"/>
</dbReference>
<organism evidence="2 3">
    <name type="scientific">Teichococcus coralli</name>
    <dbReference type="NCBI Taxonomy" id="2545983"/>
    <lineage>
        <taxon>Bacteria</taxon>
        <taxon>Pseudomonadati</taxon>
        <taxon>Pseudomonadota</taxon>
        <taxon>Alphaproteobacteria</taxon>
        <taxon>Acetobacterales</taxon>
        <taxon>Roseomonadaceae</taxon>
        <taxon>Roseomonas</taxon>
    </lineage>
</organism>
<proteinExistence type="predicted"/>
<dbReference type="OrthoDB" id="9810508at2"/>
<feature type="domain" description="DUF374" evidence="1">
    <location>
        <begin position="79"/>
        <end position="142"/>
    </location>
</feature>
<comment type="caution">
    <text evidence="2">The sequence shown here is derived from an EMBL/GenBank/DDBJ whole genome shotgun (WGS) entry which is preliminary data.</text>
</comment>
<dbReference type="RefSeq" id="WP_160936550.1">
    <property type="nucleotide sequence ID" value="NZ_SNVJ01000006.1"/>
</dbReference>
<evidence type="ECO:0000313" key="2">
    <source>
        <dbReference type="EMBL" id="MXP63418.1"/>
    </source>
</evidence>
<sequence>MLRKLIRHPTSQAAFARLLTLYLAFCYRTARWSLAGHENIAPLAEQGAPVIVAFWHERLPMMPMLWTVTHRLFPGAEHWQPHVLVSRHRDGRFIGEVVSRFRLVMVHGSTSRGGAAGLRAMLRVLRDRSPVAITPDGPRGPRRVAAEGVAQLAAIAGVPVLPTAAAASRHHLLPSWDRMMLPLPFARAVLVCGAPVRVPRGDALVALPAIEAALNAACDTADAWVANPAAVASRRV</sequence>
<name>A0A845BA01_9PROT</name>
<gene>
    <name evidence="2" type="ORF">E0493_08660</name>
</gene>
<dbReference type="EMBL" id="SNVJ01000006">
    <property type="protein sequence ID" value="MXP63418.1"/>
    <property type="molecule type" value="Genomic_DNA"/>
</dbReference>
<dbReference type="Proteomes" id="UP000460715">
    <property type="component" value="Unassembled WGS sequence"/>
</dbReference>
<reference evidence="2 3" key="1">
    <citation type="submission" date="2019-03" db="EMBL/GenBank/DDBJ databases">
        <title>Roseomonas sp. a novel Roseomonas species isolated from Sea whip Gorgonian.</title>
        <authorList>
            <person name="Li F."/>
            <person name="Pan X."/>
            <person name="Huang S."/>
            <person name="Li Z."/>
            <person name="Meng B."/>
        </authorList>
    </citation>
    <scope>NUCLEOTIDE SEQUENCE [LARGE SCALE GENOMIC DNA]</scope>
    <source>
        <strain evidence="2 3">M0104</strain>
    </source>
</reference>
<protein>
    <submittedName>
        <fullName evidence="2">DUF374 domain-containing protein</fullName>
    </submittedName>
</protein>
<dbReference type="Pfam" id="PF04028">
    <property type="entry name" value="DUF374"/>
    <property type="match status" value="1"/>
</dbReference>
<keyword evidence="3" id="KW-1185">Reference proteome</keyword>
<evidence type="ECO:0000259" key="1">
    <source>
        <dbReference type="Pfam" id="PF04028"/>
    </source>
</evidence>